<gene>
    <name evidence="6" type="ORF">J2W40_002623</name>
</gene>
<dbReference type="SUPFAM" id="SSF53474">
    <property type="entry name" value="alpha/beta-Hydrolases"/>
    <property type="match status" value="1"/>
</dbReference>
<evidence type="ECO:0000256" key="1">
    <source>
        <dbReference type="ARBA" id="ARBA00022801"/>
    </source>
</evidence>
<keyword evidence="1" id="KW-0378">Hydrolase</keyword>
<dbReference type="InterPro" id="IPR029058">
    <property type="entry name" value="AB_hydrolase_fold"/>
</dbReference>
<feature type="domain" description="Peptidase S9 prolyl oligopeptidase catalytic" evidence="5">
    <location>
        <begin position="514"/>
        <end position="692"/>
    </location>
</feature>
<dbReference type="InterPro" id="IPR001375">
    <property type="entry name" value="Peptidase_S9_cat"/>
</dbReference>
<dbReference type="EMBL" id="JAVDWV010000011">
    <property type="protein sequence ID" value="MDR7155787.1"/>
    <property type="molecule type" value="Genomic_DNA"/>
</dbReference>
<dbReference type="PANTHER" id="PTHR42776:SF27">
    <property type="entry name" value="DIPEPTIDYL PEPTIDASE FAMILY MEMBER 6"/>
    <property type="match status" value="1"/>
</dbReference>
<evidence type="ECO:0000256" key="2">
    <source>
        <dbReference type="ARBA" id="ARBA00022825"/>
    </source>
</evidence>
<dbReference type="Pfam" id="PF00326">
    <property type="entry name" value="Peptidase_S9"/>
    <property type="match status" value="1"/>
</dbReference>
<feature type="region of interest" description="Disordered" evidence="3">
    <location>
        <begin position="696"/>
        <end position="715"/>
    </location>
</feature>
<evidence type="ECO:0000313" key="7">
    <source>
        <dbReference type="Proteomes" id="UP001267638"/>
    </source>
</evidence>
<evidence type="ECO:0000256" key="4">
    <source>
        <dbReference type="SAM" id="SignalP"/>
    </source>
</evidence>
<dbReference type="InterPro" id="IPR011042">
    <property type="entry name" value="6-blade_b-propeller_TolB-like"/>
</dbReference>
<comment type="caution">
    <text evidence="6">The sequence shown here is derived from an EMBL/GenBank/DDBJ whole genome shotgun (WGS) entry which is preliminary data.</text>
</comment>
<accession>A0ABU1X2I4</accession>
<evidence type="ECO:0000259" key="5">
    <source>
        <dbReference type="Pfam" id="PF00326"/>
    </source>
</evidence>
<sequence length="715" mass="78795">MTRAFAKPTPSNPSGAARALICAALPLFMATHAFAQPHSNPVTEGGSTPCSLPINWTSNRAFRDITAEALIGLRDFGGVSLDGAPIQLSPDGEMIALQLRQANLASNRFCSALVLVPTDGRTPARVIDDAGDIERASFDKYGLVGIPLGIPKPPLVRWHPNGRYLAYVKQRSGKAEIWIIKPDGTDRHMLIQSEVDVEALEWSETGDVLLFRSRPSLVEARDEITREGLNGFRYDDRFWPLGSNQPLPTNQIPSVVQALDIGGATVRSASQEEITQLGSPGGARPAGARAYARFDADHVAWSIADDPAKFRQPARLHVRIGARTFECLAIACRNVTDSWWLPGKQLIFATREGASDEKTGLYHWIPGSSRPRKILVTDDALFGCGVANTQLICAREASLRPRHIVSINVATGSFNTIFDPNPEFAQYRLGRAKRLTWNNSFGIKAFGDLVLPAGYQPGTRLPLVIVQYESRGFLRGGTADEYPIQLLASHGFAVLSFNKPKAYALHGPPVTYDEYLEANQKDWIDRRSTLSSLETIIDRLEQSGVVDPRRVAITGQSDGATTATFALIHSNKFAAAALSTCCEDASMMVGNGEGYRRWYGNFGYPLPGSRADAFWSQSSLAMHADKRPIPILIQASEEEYRMALNTFEVLRAKRWPVEMYIFPHEGHVKFQPAHRFAVYRRVLDWLRRTLNGSAVNGRFAPPATPPHPRKARDGS</sequence>
<evidence type="ECO:0000313" key="6">
    <source>
        <dbReference type="EMBL" id="MDR7155787.1"/>
    </source>
</evidence>
<dbReference type="Proteomes" id="UP001267638">
    <property type="component" value="Unassembled WGS sequence"/>
</dbReference>
<name>A0ABU1X2I4_SPHXE</name>
<feature type="signal peptide" evidence="4">
    <location>
        <begin position="1"/>
        <end position="35"/>
    </location>
</feature>
<keyword evidence="7" id="KW-1185">Reference proteome</keyword>
<feature type="chain" id="PRO_5045174365" evidence="4">
    <location>
        <begin position="36"/>
        <end position="715"/>
    </location>
</feature>
<keyword evidence="2" id="KW-0720">Serine protease</keyword>
<dbReference type="Pfam" id="PF07676">
    <property type="entry name" value="PD40"/>
    <property type="match status" value="1"/>
</dbReference>
<dbReference type="NCBIfam" id="NF033523">
    <property type="entry name" value="lasso_peptidase"/>
    <property type="match status" value="1"/>
</dbReference>
<dbReference type="Gene3D" id="2.120.10.30">
    <property type="entry name" value="TolB, C-terminal domain"/>
    <property type="match status" value="1"/>
</dbReference>
<dbReference type="RefSeq" id="WP_310225404.1">
    <property type="nucleotide sequence ID" value="NZ_JAVDWV010000011.1"/>
</dbReference>
<dbReference type="Gene3D" id="3.40.50.1820">
    <property type="entry name" value="alpha/beta hydrolase"/>
    <property type="match status" value="1"/>
</dbReference>
<dbReference type="SUPFAM" id="SSF82171">
    <property type="entry name" value="DPP6 N-terminal domain-like"/>
    <property type="match status" value="1"/>
</dbReference>
<keyword evidence="4" id="KW-0732">Signal</keyword>
<evidence type="ECO:0000256" key="3">
    <source>
        <dbReference type="SAM" id="MobiDB-lite"/>
    </source>
</evidence>
<reference evidence="6 7" key="1">
    <citation type="submission" date="2023-07" db="EMBL/GenBank/DDBJ databases">
        <title>Sorghum-associated microbial communities from plants grown in Nebraska, USA.</title>
        <authorList>
            <person name="Schachtman D."/>
        </authorList>
    </citation>
    <scope>NUCLEOTIDE SEQUENCE [LARGE SCALE GENOMIC DNA]</scope>
    <source>
        <strain evidence="6 7">4256</strain>
    </source>
</reference>
<dbReference type="InterPro" id="IPR053536">
    <property type="entry name" value="Lasso_peptide_isopeptidase"/>
</dbReference>
<dbReference type="InterPro" id="IPR011659">
    <property type="entry name" value="WD40"/>
</dbReference>
<dbReference type="PANTHER" id="PTHR42776">
    <property type="entry name" value="SERINE PEPTIDASE S9 FAMILY MEMBER"/>
    <property type="match status" value="1"/>
</dbReference>
<keyword evidence="6" id="KW-0031">Aminopeptidase</keyword>
<protein>
    <submittedName>
        <fullName evidence="6">Dipeptidyl aminopeptidase/acylaminoacyl peptidase</fullName>
    </submittedName>
</protein>
<dbReference type="GO" id="GO:0004177">
    <property type="term" value="F:aminopeptidase activity"/>
    <property type="evidence" value="ECO:0007669"/>
    <property type="project" value="UniProtKB-KW"/>
</dbReference>
<organism evidence="6 7">
    <name type="scientific">Sphingobium xenophagum</name>
    <dbReference type="NCBI Taxonomy" id="121428"/>
    <lineage>
        <taxon>Bacteria</taxon>
        <taxon>Pseudomonadati</taxon>
        <taxon>Pseudomonadota</taxon>
        <taxon>Alphaproteobacteria</taxon>
        <taxon>Sphingomonadales</taxon>
        <taxon>Sphingomonadaceae</taxon>
        <taxon>Sphingobium</taxon>
    </lineage>
</organism>
<proteinExistence type="predicted"/>
<keyword evidence="6" id="KW-0645">Protease</keyword>